<name>A0ABQ5F0Q8_9ASTR</name>
<proteinExistence type="predicted"/>
<organism evidence="1 2">
    <name type="scientific">Tanacetum coccineum</name>
    <dbReference type="NCBI Taxonomy" id="301880"/>
    <lineage>
        <taxon>Eukaryota</taxon>
        <taxon>Viridiplantae</taxon>
        <taxon>Streptophyta</taxon>
        <taxon>Embryophyta</taxon>
        <taxon>Tracheophyta</taxon>
        <taxon>Spermatophyta</taxon>
        <taxon>Magnoliopsida</taxon>
        <taxon>eudicotyledons</taxon>
        <taxon>Gunneridae</taxon>
        <taxon>Pentapetalae</taxon>
        <taxon>asterids</taxon>
        <taxon>campanulids</taxon>
        <taxon>Asterales</taxon>
        <taxon>Asteraceae</taxon>
        <taxon>Asteroideae</taxon>
        <taxon>Anthemideae</taxon>
        <taxon>Anthemidinae</taxon>
        <taxon>Tanacetum</taxon>
    </lineage>
</organism>
<reference evidence="1" key="2">
    <citation type="submission" date="2022-01" db="EMBL/GenBank/DDBJ databases">
        <authorList>
            <person name="Yamashiro T."/>
            <person name="Shiraishi A."/>
            <person name="Satake H."/>
            <person name="Nakayama K."/>
        </authorList>
    </citation>
    <scope>NUCLEOTIDE SEQUENCE</scope>
</reference>
<keyword evidence="2" id="KW-1185">Reference proteome</keyword>
<reference evidence="1" key="1">
    <citation type="journal article" date="2022" name="Int. J. Mol. Sci.">
        <title>Draft Genome of Tanacetum Coccineum: Genomic Comparison of Closely Related Tanacetum-Family Plants.</title>
        <authorList>
            <person name="Yamashiro T."/>
            <person name="Shiraishi A."/>
            <person name="Nakayama K."/>
            <person name="Satake H."/>
        </authorList>
    </citation>
    <scope>NUCLEOTIDE SEQUENCE</scope>
</reference>
<accession>A0ABQ5F0Q8</accession>
<protein>
    <submittedName>
        <fullName evidence="1">Uncharacterized protein</fullName>
    </submittedName>
</protein>
<sequence>MVFLPVKTTIVSSLLATFSQDREREIFKEVPKTEKSIHEDFLYSKPCRAKWQHTPLERARALHKPKACDGGIRFRRASKCGLFDHRGQWEFGKYREYPSRKH</sequence>
<gene>
    <name evidence="1" type="ORF">Tco_0991965</name>
</gene>
<comment type="caution">
    <text evidence="1">The sequence shown here is derived from an EMBL/GenBank/DDBJ whole genome shotgun (WGS) entry which is preliminary data.</text>
</comment>
<evidence type="ECO:0000313" key="1">
    <source>
        <dbReference type="EMBL" id="GJT56911.1"/>
    </source>
</evidence>
<dbReference type="EMBL" id="BQNB010016888">
    <property type="protein sequence ID" value="GJT56911.1"/>
    <property type="molecule type" value="Genomic_DNA"/>
</dbReference>
<dbReference type="Proteomes" id="UP001151760">
    <property type="component" value="Unassembled WGS sequence"/>
</dbReference>
<evidence type="ECO:0000313" key="2">
    <source>
        <dbReference type="Proteomes" id="UP001151760"/>
    </source>
</evidence>